<dbReference type="EMBL" id="FLUO01000001">
    <property type="protein sequence ID" value="SBV99633.1"/>
    <property type="molecule type" value="Genomic_DNA"/>
</dbReference>
<dbReference type="NCBIfam" id="TIGR02037">
    <property type="entry name" value="degP_htrA_DO"/>
    <property type="match status" value="1"/>
</dbReference>
<feature type="domain" description="PDZ" evidence="17">
    <location>
        <begin position="288"/>
        <end position="371"/>
    </location>
</feature>
<evidence type="ECO:0000256" key="16">
    <source>
        <dbReference type="SAM" id="Phobius"/>
    </source>
</evidence>
<dbReference type="InterPro" id="IPR009003">
    <property type="entry name" value="Peptidase_S1_PA"/>
</dbReference>
<dbReference type="PANTHER" id="PTHR22939">
    <property type="entry name" value="SERINE PROTEASE FAMILY S1C HTRA-RELATED"/>
    <property type="match status" value="1"/>
</dbReference>
<evidence type="ECO:0000256" key="3">
    <source>
        <dbReference type="ARBA" id="ARBA00010541"/>
    </source>
</evidence>
<dbReference type="InterPro" id="IPR011782">
    <property type="entry name" value="Pept_S1C_Do"/>
</dbReference>
<sequence length="508" mass="53773">MSDLQLTTRGRRGFGPGLRSWARVLGALVVVLGMAPLPAFARPAPDSFADLADRLLPAVVNIATTHDAEGEDQVIPGLPQLPPGSPFEEFFKDYFDRFQNQQGGQSAPKRKTRSLGSGFIISAKGLIVTNNHVIDEATEIVVSFHDGREAPAKLIGRDAKSDVALLQVETKTDLPYVEFGDSDKARVGDWVLAIGNPFGLGGTVTAGIVSARGRDINAGPYDDFIQTDASINRGNSGGPMFDMDGKVIGVNSMIFSPSGGSVGIGFAIPARTVQQVIKDIQQYGHARRGWLGVTIQHVTEDIAESLGMDKPVGALVQGVQSGSPAAEAGIEAGDVIVSFDGKPVEEMRRLPRIVAETEIGKSVSLELIRNGKHLTKKVKVGELHDEVKAAEADKLPAPGKTSGPAREMKALGLTVTALTPQLREKYGVGDDVKGVVVIGVDPGGQAADKGVQPGMVIEAVTQRAVAAPDDLRAGIEAAKKAGRQSVLLQVRLGDRKRFLALRIDDAKK</sequence>
<dbReference type="Gene3D" id="2.40.10.120">
    <property type="match status" value="1"/>
</dbReference>
<keyword evidence="7" id="KW-0732">Signal</keyword>
<name>A0A212JJK7_9PROT</name>
<dbReference type="InterPro" id="IPR001478">
    <property type="entry name" value="PDZ"/>
</dbReference>
<evidence type="ECO:0000256" key="14">
    <source>
        <dbReference type="PIRSR" id="PIRSR611782-1"/>
    </source>
</evidence>
<dbReference type="Pfam" id="PF13180">
    <property type="entry name" value="PDZ_2"/>
    <property type="match status" value="1"/>
</dbReference>
<accession>A0A212JJK7</accession>
<evidence type="ECO:0000256" key="5">
    <source>
        <dbReference type="ARBA" id="ARBA00013958"/>
    </source>
</evidence>
<keyword evidence="16" id="KW-0472">Membrane</keyword>
<comment type="catalytic activity">
    <reaction evidence="1">
        <text>Acts on substrates that are at least partially unfolded. The cleavage site P1 residue is normally between a pair of hydrophobic residues, such as Val-|-Val.</text>
        <dbReference type="EC" id="3.4.21.107"/>
    </reaction>
</comment>
<dbReference type="PANTHER" id="PTHR22939:SF130">
    <property type="entry name" value="PERIPLASMIC SERINE ENDOPROTEASE DEGP-LIKE-RELATED"/>
    <property type="match status" value="1"/>
</dbReference>
<keyword evidence="6 18" id="KW-0645">Protease</keyword>
<evidence type="ECO:0000256" key="9">
    <source>
        <dbReference type="ARBA" id="ARBA00022764"/>
    </source>
</evidence>
<dbReference type="AlphaFoldDB" id="A0A212JJK7"/>
<dbReference type="Gene3D" id="2.30.42.10">
    <property type="match status" value="2"/>
</dbReference>
<organism evidence="18">
    <name type="scientific">uncultured Alphaproteobacteria bacterium</name>
    <dbReference type="NCBI Taxonomy" id="91750"/>
    <lineage>
        <taxon>Bacteria</taxon>
        <taxon>Pseudomonadati</taxon>
        <taxon>Pseudomonadota</taxon>
        <taxon>Alphaproteobacteria</taxon>
        <taxon>environmental samples</taxon>
    </lineage>
</organism>
<reference evidence="18" key="1">
    <citation type="submission" date="2016-04" db="EMBL/GenBank/DDBJ databases">
        <authorList>
            <person name="Evans L.H."/>
            <person name="Alamgir A."/>
            <person name="Owens N."/>
            <person name="Weber N.D."/>
            <person name="Virtaneva K."/>
            <person name="Barbian K."/>
            <person name="Babar A."/>
            <person name="Rosenke K."/>
        </authorList>
    </citation>
    <scope>NUCLEOTIDE SEQUENCE</scope>
    <source>
        <strain evidence="18">86</strain>
    </source>
</reference>
<keyword evidence="12" id="KW-0346">Stress response</keyword>
<dbReference type="GO" id="GO:0042597">
    <property type="term" value="C:periplasmic space"/>
    <property type="evidence" value="ECO:0007669"/>
    <property type="project" value="UniProtKB-SubCell"/>
</dbReference>
<dbReference type="Pfam" id="PF13365">
    <property type="entry name" value="Trypsin_2"/>
    <property type="match status" value="1"/>
</dbReference>
<gene>
    <name evidence="18" type="primary">htrA</name>
    <name evidence="18" type="ORF">KL86APRO_11195</name>
</gene>
<evidence type="ECO:0000256" key="13">
    <source>
        <dbReference type="ARBA" id="ARBA00032850"/>
    </source>
</evidence>
<comment type="similarity">
    <text evidence="3">Belongs to the peptidase S1C family.</text>
</comment>
<keyword evidence="16" id="KW-0812">Transmembrane</keyword>
<dbReference type="GO" id="GO:0004252">
    <property type="term" value="F:serine-type endopeptidase activity"/>
    <property type="evidence" value="ECO:0007669"/>
    <property type="project" value="InterPro"/>
</dbReference>
<keyword evidence="11" id="KW-0720">Serine protease</keyword>
<proteinExistence type="inferred from homology"/>
<dbReference type="FunFam" id="2.40.10.120:FF:000007">
    <property type="entry name" value="Periplasmic serine endoprotease DegP-like"/>
    <property type="match status" value="1"/>
</dbReference>
<dbReference type="EC" id="3.4.21.107" evidence="4"/>
<dbReference type="SUPFAM" id="SSF50494">
    <property type="entry name" value="Trypsin-like serine proteases"/>
    <property type="match status" value="1"/>
</dbReference>
<dbReference type="InterPro" id="IPR036034">
    <property type="entry name" value="PDZ_sf"/>
</dbReference>
<dbReference type="InterPro" id="IPR001940">
    <property type="entry name" value="Peptidase_S1C"/>
</dbReference>
<evidence type="ECO:0000256" key="4">
    <source>
        <dbReference type="ARBA" id="ARBA00013035"/>
    </source>
</evidence>
<protein>
    <recommendedName>
        <fullName evidence="5">Probable periplasmic serine endoprotease DegP-like</fullName>
        <ecNumber evidence="4">3.4.21.107</ecNumber>
    </recommendedName>
    <alternativeName>
        <fullName evidence="13">Protease Do</fullName>
    </alternativeName>
</protein>
<evidence type="ECO:0000256" key="6">
    <source>
        <dbReference type="ARBA" id="ARBA00022670"/>
    </source>
</evidence>
<feature type="active site" description="Charge relay system" evidence="14">
    <location>
        <position position="162"/>
    </location>
</feature>
<keyword evidence="10 18" id="KW-0378">Hydrolase</keyword>
<evidence type="ECO:0000256" key="12">
    <source>
        <dbReference type="ARBA" id="ARBA00023016"/>
    </source>
</evidence>
<dbReference type="PROSITE" id="PS50106">
    <property type="entry name" value="PDZ"/>
    <property type="match status" value="1"/>
</dbReference>
<evidence type="ECO:0000256" key="7">
    <source>
        <dbReference type="ARBA" id="ARBA00022729"/>
    </source>
</evidence>
<keyword evidence="8" id="KW-0677">Repeat</keyword>
<feature type="active site" description="Charge relay system" evidence="14">
    <location>
        <position position="236"/>
    </location>
</feature>
<keyword evidence="16" id="KW-1133">Transmembrane helix</keyword>
<dbReference type="SMART" id="SM00228">
    <property type="entry name" value="PDZ"/>
    <property type="match status" value="2"/>
</dbReference>
<dbReference type="CDD" id="cd10839">
    <property type="entry name" value="cpPDZ1_DegP-like"/>
    <property type="match status" value="1"/>
</dbReference>
<dbReference type="GO" id="GO:0006508">
    <property type="term" value="P:proteolysis"/>
    <property type="evidence" value="ECO:0007669"/>
    <property type="project" value="UniProtKB-KW"/>
</dbReference>
<evidence type="ECO:0000256" key="15">
    <source>
        <dbReference type="PIRSR" id="PIRSR611782-2"/>
    </source>
</evidence>
<evidence type="ECO:0000256" key="8">
    <source>
        <dbReference type="ARBA" id="ARBA00022737"/>
    </source>
</evidence>
<keyword evidence="9" id="KW-0574">Periplasm</keyword>
<evidence type="ECO:0000256" key="1">
    <source>
        <dbReference type="ARBA" id="ARBA00001772"/>
    </source>
</evidence>
<feature type="transmembrane region" description="Helical" evidence="16">
    <location>
        <begin position="21"/>
        <end position="41"/>
    </location>
</feature>
<dbReference type="PRINTS" id="PR00834">
    <property type="entry name" value="PROTEASES2C"/>
</dbReference>
<evidence type="ECO:0000256" key="10">
    <source>
        <dbReference type="ARBA" id="ARBA00022801"/>
    </source>
</evidence>
<evidence type="ECO:0000313" key="18">
    <source>
        <dbReference type="EMBL" id="SBV99633.1"/>
    </source>
</evidence>
<feature type="active site" description="Charge relay system" evidence="14">
    <location>
        <position position="132"/>
    </location>
</feature>
<comment type="subcellular location">
    <subcellularLocation>
        <location evidence="2">Periplasm</location>
    </subcellularLocation>
</comment>
<feature type="binding site" evidence="15">
    <location>
        <position position="162"/>
    </location>
    <ligand>
        <name>substrate</name>
    </ligand>
</feature>
<dbReference type="SUPFAM" id="SSF50156">
    <property type="entry name" value="PDZ domain-like"/>
    <property type="match status" value="2"/>
</dbReference>
<feature type="binding site" evidence="15">
    <location>
        <position position="132"/>
    </location>
    <ligand>
        <name>substrate</name>
    </ligand>
</feature>
<evidence type="ECO:0000259" key="17">
    <source>
        <dbReference type="PROSITE" id="PS50106"/>
    </source>
</evidence>
<evidence type="ECO:0000256" key="2">
    <source>
        <dbReference type="ARBA" id="ARBA00004418"/>
    </source>
</evidence>
<feature type="binding site" evidence="15">
    <location>
        <begin position="234"/>
        <end position="236"/>
    </location>
    <ligand>
        <name>substrate</name>
    </ligand>
</feature>
<evidence type="ECO:0000256" key="11">
    <source>
        <dbReference type="ARBA" id="ARBA00022825"/>
    </source>
</evidence>